<accession>A0A7G9YIM4</accession>
<evidence type="ECO:0000313" key="2">
    <source>
        <dbReference type="EMBL" id="QNO45689.1"/>
    </source>
</evidence>
<dbReference type="EMBL" id="MT631144">
    <property type="protein sequence ID" value="QNO45689.1"/>
    <property type="molecule type" value="Genomic_DNA"/>
</dbReference>
<dbReference type="AlphaFoldDB" id="A0A7G9YIM4"/>
<dbReference type="GO" id="GO:0006313">
    <property type="term" value="P:DNA transposition"/>
    <property type="evidence" value="ECO:0007669"/>
    <property type="project" value="InterPro"/>
</dbReference>
<feature type="domain" description="Transposase IS4-like" evidence="1">
    <location>
        <begin position="16"/>
        <end position="55"/>
    </location>
</feature>
<dbReference type="GO" id="GO:0004803">
    <property type="term" value="F:transposase activity"/>
    <property type="evidence" value="ECO:0007669"/>
    <property type="project" value="InterPro"/>
</dbReference>
<reference evidence="3" key="1">
    <citation type="submission" date="2020-06" db="EMBL/GenBank/DDBJ databases">
        <title>Unique genomic features of the anaerobic methanotrophic archaea.</title>
        <authorList>
            <person name="Chadwick G.L."/>
            <person name="Skennerton C.T."/>
            <person name="Laso-Perez R."/>
            <person name="Leu A.O."/>
            <person name="Speth D.R."/>
            <person name="Yu H."/>
            <person name="Morgan-Lang C."/>
            <person name="Hatzenpichler R."/>
            <person name="Goudeau D."/>
            <person name="Malmstrom R."/>
            <person name="Brazelton W.J."/>
            <person name="Woyke T."/>
            <person name="Hallam S.J."/>
            <person name="Tyson G.W."/>
            <person name="Wegener G."/>
            <person name="Boetius A."/>
            <person name="Orphan V."/>
        </authorList>
    </citation>
    <scope>NUCLEOTIDE SEQUENCE</scope>
</reference>
<protein>
    <recommendedName>
        <fullName evidence="1">Transposase IS4-like domain-containing protein</fullName>
    </recommendedName>
</protein>
<proteinExistence type="predicted"/>
<name>A0A7G9YIM4_9EURY</name>
<dbReference type="Gene3D" id="3.90.350.10">
    <property type="entry name" value="Transposase Inhibitor Protein From Tn5, Chain A, domain 1"/>
    <property type="match status" value="1"/>
</dbReference>
<dbReference type="SUPFAM" id="SSF53098">
    <property type="entry name" value="Ribonuclease H-like"/>
    <property type="match status" value="1"/>
</dbReference>
<evidence type="ECO:0000259" key="1">
    <source>
        <dbReference type="Pfam" id="PF01609"/>
    </source>
</evidence>
<dbReference type="PANTHER" id="PTHR33258:SF1">
    <property type="entry name" value="TRANSPOSASE INSL FOR INSERTION SEQUENCE ELEMENT IS186A-RELATED"/>
    <property type="match status" value="1"/>
</dbReference>
<dbReference type="GO" id="GO:0003677">
    <property type="term" value="F:DNA binding"/>
    <property type="evidence" value="ECO:0007669"/>
    <property type="project" value="InterPro"/>
</dbReference>
<dbReference type="InterPro" id="IPR002559">
    <property type="entry name" value="Transposase_11"/>
</dbReference>
<sequence>MTKLFRVVAVLNKETGDYHIYMTNIPVERLSAEDIASLYGARWEIEMVFRELKSYYL</sequence>
<dbReference type="PANTHER" id="PTHR33258">
    <property type="entry name" value="TRANSPOSASE INSL FOR INSERTION SEQUENCE ELEMENT IS186A-RELATED"/>
    <property type="match status" value="1"/>
</dbReference>
<dbReference type="Pfam" id="PF01609">
    <property type="entry name" value="DDE_Tnp_1"/>
    <property type="match status" value="1"/>
</dbReference>
<gene>
    <name evidence="2" type="ORF">BIAKIMPD_00001</name>
    <name evidence="3" type="ORF">DJFEGNLO_00012</name>
</gene>
<dbReference type="EMBL" id="MT631280">
    <property type="protein sequence ID" value="QNO47858.1"/>
    <property type="molecule type" value="Genomic_DNA"/>
</dbReference>
<dbReference type="InterPro" id="IPR012337">
    <property type="entry name" value="RNaseH-like_sf"/>
</dbReference>
<evidence type="ECO:0000313" key="3">
    <source>
        <dbReference type="EMBL" id="QNO47858.1"/>
    </source>
</evidence>
<organism evidence="3">
    <name type="scientific">Candidatus Methanogaster sp. ANME-2c ERB4</name>
    <dbReference type="NCBI Taxonomy" id="2759911"/>
    <lineage>
        <taxon>Archaea</taxon>
        <taxon>Methanobacteriati</taxon>
        <taxon>Methanobacteriota</taxon>
        <taxon>Stenosarchaea group</taxon>
        <taxon>Methanomicrobia</taxon>
        <taxon>Methanosarcinales</taxon>
        <taxon>ANME-2 cluster</taxon>
        <taxon>Candidatus Methanogasteraceae</taxon>
        <taxon>Candidatus Methanogaster</taxon>
    </lineage>
</organism>